<feature type="region of interest" description="Disordered" evidence="1">
    <location>
        <begin position="94"/>
        <end position="127"/>
    </location>
</feature>
<accession>A0ABN8M7R6</accession>
<organism evidence="2 3">
    <name type="scientific">Porites evermanni</name>
    <dbReference type="NCBI Taxonomy" id="104178"/>
    <lineage>
        <taxon>Eukaryota</taxon>
        <taxon>Metazoa</taxon>
        <taxon>Cnidaria</taxon>
        <taxon>Anthozoa</taxon>
        <taxon>Hexacorallia</taxon>
        <taxon>Scleractinia</taxon>
        <taxon>Fungiina</taxon>
        <taxon>Poritidae</taxon>
        <taxon>Porites</taxon>
    </lineage>
</organism>
<feature type="non-terminal residue" evidence="2">
    <location>
        <position position="1"/>
    </location>
</feature>
<protein>
    <submittedName>
        <fullName evidence="2">Uncharacterized protein</fullName>
    </submittedName>
</protein>
<evidence type="ECO:0000313" key="3">
    <source>
        <dbReference type="Proteomes" id="UP001159427"/>
    </source>
</evidence>
<proteinExistence type="predicted"/>
<reference evidence="2 3" key="1">
    <citation type="submission" date="2022-05" db="EMBL/GenBank/DDBJ databases">
        <authorList>
            <consortium name="Genoscope - CEA"/>
            <person name="William W."/>
        </authorList>
    </citation>
    <scope>NUCLEOTIDE SEQUENCE [LARGE SCALE GENOMIC DNA]</scope>
</reference>
<dbReference type="Proteomes" id="UP001159427">
    <property type="component" value="Unassembled WGS sequence"/>
</dbReference>
<gene>
    <name evidence="2" type="ORF">PEVE_00021345</name>
</gene>
<keyword evidence="3" id="KW-1185">Reference proteome</keyword>
<feature type="non-terminal residue" evidence="2">
    <location>
        <position position="127"/>
    </location>
</feature>
<name>A0ABN8M7R6_9CNID</name>
<sequence length="127" mass="14486">ATAHRDFEIFKKAVLDFCDVQSLAEAKGLGRSMDCSFMRTVRSGTVESFCIRTQRQWENEMALLLERDSILQVDVIPRVVTFAKHTPVIQLVVNSKPSTPTSEETRGRKRKIVSEDDKERKSVSLKE</sequence>
<comment type="caution">
    <text evidence="2">The sequence shown here is derived from an EMBL/GenBank/DDBJ whole genome shotgun (WGS) entry which is preliminary data.</text>
</comment>
<evidence type="ECO:0000313" key="2">
    <source>
        <dbReference type="EMBL" id="CAH3024020.1"/>
    </source>
</evidence>
<evidence type="ECO:0000256" key="1">
    <source>
        <dbReference type="SAM" id="MobiDB-lite"/>
    </source>
</evidence>
<feature type="compositionally biased region" description="Basic and acidic residues" evidence="1">
    <location>
        <begin position="112"/>
        <end position="127"/>
    </location>
</feature>
<dbReference type="EMBL" id="CALNXI010000286">
    <property type="protein sequence ID" value="CAH3024020.1"/>
    <property type="molecule type" value="Genomic_DNA"/>
</dbReference>